<dbReference type="InterPro" id="IPR007837">
    <property type="entry name" value="DinB"/>
</dbReference>
<keyword evidence="2" id="KW-0479">Metal-binding</keyword>
<dbReference type="InterPro" id="IPR034660">
    <property type="entry name" value="DinB/YfiT-like"/>
</dbReference>
<evidence type="ECO:0000256" key="2">
    <source>
        <dbReference type="ARBA" id="ARBA00022723"/>
    </source>
</evidence>
<gene>
    <name evidence="3" type="ORF">JANAI62_23630</name>
</gene>
<dbReference type="PANTHER" id="PTHR37302">
    <property type="entry name" value="SLR1116 PROTEIN"/>
    <property type="match status" value="1"/>
</dbReference>
<accession>A0ABQ4NMV9</accession>
<comment type="similarity">
    <text evidence="1">Belongs to the DinB family.</text>
</comment>
<evidence type="ECO:0000313" key="3">
    <source>
        <dbReference type="EMBL" id="GIT95740.1"/>
    </source>
</evidence>
<organism evidence="3 4">
    <name type="scientific">Jannaschia pagri</name>
    <dbReference type="NCBI Taxonomy" id="2829797"/>
    <lineage>
        <taxon>Bacteria</taxon>
        <taxon>Pseudomonadati</taxon>
        <taxon>Pseudomonadota</taxon>
        <taxon>Alphaproteobacteria</taxon>
        <taxon>Rhodobacterales</taxon>
        <taxon>Roseobacteraceae</taxon>
        <taxon>Jannaschia</taxon>
    </lineage>
</organism>
<dbReference type="EMBL" id="BPFH01000004">
    <property type="protein sequence ID" value="GIT95740.1"/>
    <property type="molecule type" value="Genomic_DNA"/>
</dbReference>
<dbReference type="Pfam" id="PF05163">
    <property type="entry name" value="DinB"/>
    <property type="match status" value="1"/>
</dbReference>
<dbReference type="Proteomes" id="UP000786693">
    <property type="component" value="Unassembled WGS sequence"/>
</dbReference>
<dbReference type="PANTHER" id="PTHR37302:SF1">
    <property type="entry name" value="PROTEIN DINB"/>
    <property type="match status" value="1"/>
</dbReference>
<protein>
    <submittedName>
        <fullName evidence="3">Diguanylate cyclase</fullName>
    </submittedName>
</protein>
<evidence type="ECO:0000256" key="1">
    <source>
        <dbReference type="ARBA" id="ARBA00008635"/>
    </source>
</evidence>
<evidence type="ECO:0000313" key="4">
    <source>
        <dbReference type="Proteomes" id="UP000786693"/>
    </source>
</evidence>
<dbReference type="RefSeq" id="WP_220749237.1">
    <property type="nucleotide sequence ID" value="NZ_BPFH01000004.1"/>
</dbReference>
<proteinExistence type="inferred from homology"/>
<name>A0ABQ4NMV9_9RHOB</name>
<comment type="caution">
    <text evidence="3">The sequence shown here is derived from an EMBL/GenBank/DDBJ whole genome shotgun (WGS) entry which is preliminary data.</text>
</comment>
<dbReference type="Gene3D" id="1.20.120.450">
    <property type="entry name" value="dinb family like domain"/>
    <property type="match status" value="1"/>
</dbReference>
<reference evidence="3 4" key="1">
    <citation type="submission" date="2021-05" db="EMBL/GenBank/DDBJ databases">
        <title>Bacteria Genome sequencing.</title>
        <authorList>
            <person name="Takabe Y."/>
            <person name="Nakajima Y."/>
            <person name="Suzuki S."/>
            <person name="Shiozaki T."/>
        </authorList>
    </citation>
    <scope>NUCLEOTIDE SEQUENCE [LARGE SCALE GENOMIC DNA]</scope>
    <source>
        <strain evidence="3 4">AI_62</strain>
    </source>
</reference>
<keyword evidence="4" id="KW-1185">Reference proteome</keyword>
<dbReference type="SUPFAM" id="SSF109854">
    <property type="entry name" value="DinB/YfiT-like putative metalloenzymes"/>
    <property type="match status" value="1"/>
</dbReference>
<sequence length="168" mass="18373">MITADWVRLMARHTAWQNGWMGEAIVGLPIEEAQANRGLFFGSILGTANHILWGDRAWLARLDAGDPPDVAPADHTRLTPTPTAWAVARQRTDAAIQEWADGLTGPLDGHVLWTSALTGAENRTPRAVAVTHLFLHGVHHRGQIHAALTQMGVKTADTDLPYLPEAQW</sequence>